<protein>
    <submittedName>
        <fullName evidence="1">Uncharacterized protein</fullName>
    </submittedName>
</protein>
<accession>A0A1H3HTI8</accession>
<dbReference type="InterPro" id="IPR049457">
    <property type="entry name" value="Emfourin"/>
</dbReference>
<evidence type="ECO:0000313" key="1">
    <source>
        <dbReference type="EMBL" id="SDY18730.1"/>
    </source>
</evidence>
<organism evidence="1 2">
    <name type="scientific">Saccharopolyspora shandongensis</name>
    <dbReference type="NCBI Taxonomy" id="418495"/>
    <lineage>
        <taxon>Bacteria</taxon>
        <taxon>Bacillati</taxon>
        <taxon>Actinomycetota</taxon>
        <taxon>Actinomycetes</taxon>
        <taxon>Pseudonocardiales</taxon>
        <taxon>Pseudonocardiaceae</taxon>
        <taxon>Saccharopolyspora</taxon>
    </lineage>
</organism>
<dbReference type="EMBL" id="FNOK01000021">
    <property type="protein sequence ID" value="SDY18730.1"/>
    <property type="molecule type" value="Genomic_DNA"/>
</dbReference>
<dbReference type="AlphaFoldDB" id="A0A1H3HTI8"/>
<evidence type="ECO:0000313" key="2">
    <source>
        <dbReference type="Proteomes" id="UP000199529"/>
    </source>
</evidence>
<reference evidence="2" key="1">
    <citation type="submission" date="2016-10" db="EMBL/GenBank/DDBJ databases">
        <authorList>
            <person name="Varghese N."/>
            <person name="Submissions S."/>
        </authorList>
    </citation>
    <scope>NUCLEOTIDE SEQUENCE [LARGE SCALE GENOMIC DNA]</scope>
    <source>
        <strain evidence="2">CGMCC 4.3530</strain>
    </source>
</reference>
<keyword evidence="2" id="KW-1185">Reference proteome</keyword>
<name>A0A1H3HTI8_9PSEU</name>
<proteinExistence type="predicted"/>
<sequence>MEGGRGPLRVSIVRGGGLAGLVITTVVDTSALTEEDAATLRNMVRAADLENVPPSTTTAMPDAQSYEITVESGETSRTVVLTERDLPTAVRSLITWIESVPGHERNIRPPG</sequence>
<dbReference type="Proteomes" id="UP000199529">
    <property type="component" value="Unassembled WGS sequence"/>
</dbReference>
<dbReference type="OrthoDB" id="6956709at2"/>
<dbReference type="RefSeq" id="WP_093268395.1">
    <property type="nucleotide sequence ID" value="NZ_FNOK01000021.1"/>
</dbReference>
<dbReference type="Pfam" id="PF20242">
    <property type="entry name" value="Emfourin"/>
    <property type="match status" value="1"/>
</dbReference>
<gene>
    <name evidence="1" type="ORF">SAMN05216215_102189</name>
</gene>